<feature type="domain" description="C2H2-type" evidence="9">
    <location>
        <begin position="281"/>
        <end position="308"/>
    </location>
</feature>
<dbReference type="PROSITE" id="PS00028">
    <property type="entry name" value="ZINC_FINGER_C2H2_1"/>
    <property type="match status" value="14"/>
</dbReference>
<evidence type="ECO:0000256" key="8">
    <source>
        <dbReference type="PROSITE-ProRule" id="PRU00042"/>
    </source>
</evidence>
<evidence type="ECO:0000256" key="1">
    <source>
        <dbReference type="ARBA" id="ARBA00004123"/>
    </source>
</evidence>
<keyword evidence="2" id="KW-0479">Metal-binding</keyword>
<reference evidence="11" key="1">
    <citation type="submission" date="2025-08" db="UniProtKB">
        <authorList>
            <consortium name="RefSeq"/>
        </authorList>
    </citation>
    <scope>IDENTIFICATION</scope>
    <source>
        <tissue evidence="11">Whole body</tissue>
    </source>
</reference>
<feature type="domain" description="C2H2-type" evidence="9">
    <location>
        <begin position="21"/>
        <end position="48"/>
    </location>
</feature>
<dbReference type="PROSITE" id="PS50157">
    <property type="entry name" value="ZINC_FINGER_C2H2_2"/>
    <property type="match status" value="13"/>
</dbReference>
<keyword evidence="6" id="KW-0238">DNA-binding</keyword>
<keyword evidence="10" id="KW-1185">Reference proteome</keyword>
<keyword evidence="3" id="KW-0677">Repeat</keyword>
<evidence type="ECO:0000256" key="5">
    <source>
        <dbReference type="ARBA" id="ARBA00022833"/>
    </source>
</evidence>
<evidence type="ECO:0000256" key="3">
    <source>
        <dbReference type="ARBA" id="ARBA00022737"/>
    </source>
</evidence>
<dbReference type="Gene3D" id="3.30.160.60">
    <property type="entry name" value="Classic Zinc Finger"/>
    <property type="match status" value="9"/>
</dbReference>
<dbReference type="InterPro" id="IPR050589">
    <property type="entry name" value="Ikaros_C2H2-ZF"/>
</dbReference>
<feature type="domain" description="C2H2-type" evidence="9">
    <location>
        <begin position="163"/>
        <end position="191"/>
    </location>
</feature>
<dbReference type="InterPro" id="IPR013087">
    <property type="entry name" value="Znf_C2H2_type"/>
</dbReference>
<gene>
    <name evidence="11" type="primary">LOC113402471</name>
</gene>
<evidence type="ECO:0000313" key="11">
    <source>
        <dbReference type="RefSeq" id="XP_064076111.1"/>
    </source>
</evidence>
<feature type="domain" description="C2H2-type" evidence="9">
    <location>
        <begin position="134"/>
        <end position="161"/>
    </location>
</feature>
<dbReference type="SUPFAM" id="SSF57667">
    <property type="entry name" value="beta-beta-alpha zinc fingers"/>
    <property type="match status" value="7"/>
</dbReference>
<proteinExistence type="predicted"/>
<comment type="subcellular location">
    <subcellularLocation>
        <location evidence="1">Nucleus</location>
    </subcellularLocation>
</comment>
<evidence type="ECO:0000259" key="9">
    <source>
        <dbReference type="PROSITE" id="PS50157"/>
    </source>
</evidence>
<dbReference type="Pfam" id="PF13912">
    <property type="entry name" value="zf-C2H2_6"/>
    <property type="match status" value="2"/>
</dbReference>
<dbReference type="SMART" id="SM00355">
    <property type="entry name" value="ZnF_C2H2"/>
    <property type="match status" value="16"/>
</dbReference>
<feature type="domain" description="C2H2-type" evidence="9">
    <location>
        <begin position="339"/>
        <end position="367"/>
    </location>
</feature>
<accession>A0ABM4AXT2</accession>
<dbReference type="GeneID" id="113402471"/>
<keyword evidence="5" id="KW-0862">Zinc</keyword>
<feature type="domain" description="C2H2-type" evidence="9">
    <location>
        <begin position="49"/>
        <end position="77"/>
    </location>
</feature>
<feature type="domain" description="C2H2-type" evidence="9">
    <location>
        <begin position="221"/>
        <end position="250"/>
    </location>
</feature>
<feature type="domain" description="C2H2-type" evidence="9">
    <location>
        <begin position="310"/>
        <end position="338"/>
    </location>
</feature>
<evidence type="ECO:0000313" key="10">
    <source>
        <dbReference type="Proteomes" id="UP001652626"/>
    </source>
</evidence>
<dbReference type="PANTHER" id="PTHR24404:SF114">
    <property type="entry name" value="KLUMPFUSS, ISOFORM B-RELATED"/>
    <property type="match status" value="1"/>
</dbReference>
<sequence length="1034" mass="121031">MAKDDTDSKKSVKTKTNFGDHKCKICTKRFSDKSGLAHHVQLHSAERPYSCQLCSHTCKTKKYLSKHIKRVHNAATEHECSFCGRKFHYKSLLDNHMYIHTDERPFKCDVCGKGFNSTYSLNTHKYIHTDIKPFKCQFCDYACRDNSTLRKHHERHLGVRKHYQCKMCEKSYKTKRVLKAHIAETHLDMEVKKKPCNHCGKMFKSNTTLNAHVKLVHEKIYSCKCDICGVEISNKYNMAAHLTKHVHFKPFKCSYEGCTKKFKDKGTLKKHSLIHYPDQQYVCTLCKKRFTRINRLNVHMKQHRVKEKSAVCDYCGTSFYSKNYLRSHIMKKHCVREQFQCDACGFLTYNKPSLVMHIKYGHAFEKDRQCKICKKNFKMHKYLKLHYWNTHCIKYNMSLRRPRPKKIKIIIKEDHNDIKEIELLHEVKVEPLSDSDPDQKSTEYSEGVFSEDISRAVENKAKKITPVTRFEDFFIEHIMRPDTNVQDSEYDTKCDNEARTSIDNVIKCKTGTNLSVGKRQHRMVVEIDIAGEPEEAKVDINEVTITQPNNIYNTILENTNGIQNEQDSNSCVTNLTKSNGIIETKNDSKSILNDNFNNDESVEYEDTSEIENDKESTTCETNQTKSNANIDTMDVSITKLNDDCSDDETIENDDLNDSEYVDNEKTSQSKRIKFNTHQCYVCFKLYETREKLINHCKEHFDVCNVNMLKKCPLCDYVTKLNLPRHMLLVHKLNIKLPFGGIKDRKDNNNGSRFYYNIKNDNFTEIEVIPSVKNLNKKAYVALDRKKRELDNKGLTKTKLVKKDGEWVVEKEKINISSNIIVPKINLPNSEDYLSEMKLLYRKAKNNGKKMLFPCDKCVKICQTMSALKLHSRKHNPNAKPFKKKVWKHKLSEQELLKLNDKPQITNPNRYEKPKPIVNKHKCDPKLKEFYENNIKGGDIQFWQFLKIFNKMSRENVNDFADLENRKEFGIHFSLPETKVEEKTKTKGLSEGKTIKTRTRNAFRRIIMISKRNHEKRKAMIDVLRRKLSNTIVGT</sequence>
<dbReference type="InterPro" id="IPR036236">
    <property type="entry name" value="Znf_C2H2_sf"/>
</dbReference>
<dbReference type="RefSeq" id="XP_064076111.1">
    <property type="nucleotide sequence ID" value="XM_064220041.1"/>
</dbReference>
<evidence type="ECO:0000256" key="6">
    <source>
        <dbReference type="ARBA" id="ARBA00023125"/>
    </source>
</evidence>
<dbReference type="Pfam" id="PF00096">
    <property type="entry name" value="zf-C2H2"/>
    <property type="match status" value="5"/>
</dbReference>
<name>A0ABM4AXT2_VANTA</name>
<evidence type="ECO:0000256" key="4">
    <source>
        <dbReference type="ARBA" id="ARBA00022771"/>
    </source>
</evidence>
<dbReference type="Proteomes" id="UP001652626">
    <property type="component" value="Chromosome 31"/>
</dbReference>
<feature type="domain" description="C2H2-type" evidence="9">
    <location>
        <begin position="106"/>
        <end position="133"/>
    </location>
</feature>
<feature type="domain" description="C2H2-type" evidence="9">
    <location>
        <begin position="852"/>
        <end position="879"/>
    </location>
</feature>
<feature type="domain" description="C2H2-type" evidence="9">
    <location>
        <begin position="194"/>
        <end position="217"/>
    </location>
</feature>
<evidence type="ECO:0000256" key="7">
    <source>
        <dbReference type="ARBA" id="ARBA00023242"/>
    </source>
</evidence>
<evidence type="ECO:0000256" key="2">
    <source>
        <dbReference type="ARBA" id="ARBA00022723"/>
    </source>
</evidence>
<keyword evidence="7" id="KW-0539">Nucleus</keyword>
<protein>
    <submittedName>
        <fullName evidence="11">Uncharacterized protein LOC113402471</fullName>
    </submittedName>
</protein>
<organism evidence="10 11">
    <name type="scientific">Vanessa tameamea</name>
    <name type="common">Kamehameha butterfly</name>
    <dbReference type="NCBI Taxonomy" id="334116"/>
    <lineage>
        <taxon>Eukaryota</taxon>
        <taxon>Metazoa</taxon>
        <taxon>Ecdysozoa</taxon>
        <taxon>Arthropoda</taxon>
        <taxon>Hexapoda</taxon>
        <taxon>Insecta</taxon>
        <taxon>Pterygota</taxon>
        <taxon>Neoptera</taxon>
        <taxon>Endopterygota</taxon>
        <taxon>Lepidoptera</taxon>
        <taxon>Glossata</taxon>
        <taxon>Ditrysia</taxon>
        <taxon>Papilionoidea</taxon>
        <taxon>Nymphalidae</taxon>
        <taxon>Nymphalinae</taxon>
        <taxon>Vanessa</taxon>
    </lineage>
</organism>
<feature type="domain" description="C2H2-type" evidence="9">
    <location>
        <begin position="78"/>
        <end position="105"/>
    </location>
</feature>
<dbReference type="PANTHER" id="PTHR24404">
    <property type="entry name" value="ZINC FINGER PROTEIN"/>
    <property type="match status" value="1"/>
</dbReference>
<keyword evidence="4 8" id="KW-0863">Zinc-finger</keyword>
<feature type="domain" description="C2H2-type" evidence="9">
    <location>
        <begin position="251"/>
        <end position="280"/>
    </location>
</feature>